<accession>A0A0V1DB49</accession>
<feature type="compositionally biased region" description="Polar residues" evidence="1">
    <location>
        <begin position="37"/>
        <end position="47"/>
    </location>
</feature>
<feature type="compositionally biased region" description="Basic residues" evidence="1">
    <location>
        <begin position="48"/>
        <end position="59"/>
    </location>
</feature>
<proteinExistence type="predicted"/>
<comment type="caution">
    <text evidence="2">The sequence shown here is derived from an EMBL/GenBank/DDBJ whole genome shotgun (WGS) entry which is preliminary data.</text>
</comment>
<dbReference type="EMBL" id="JYDI01000019">
    <property type="protein sequence ID" value="KRY58687.1"/>
    <property type="molecule type" value="Genomic_DNA"/>
</dbReference>
<dbReference type="AlphaFoldDB" id="A0A0V1DB49"/>
<evidence type="ECO:0000313" key="2">
    <source>
        <dbReference type="EMBL" id="KRY58687.1"/>
    </source>
</evidence>
<dbReference type="Proteomes" id="UP000054653">
    <property type="component" value="Unassembled WGS sequence"/>
</dbReference>
<name>A0A0V1DB49_TRIBR</name>
<reference evidence="2 3" key="1">
    <citation type="submission" date="2015-01" db="EMBL/GenBank/DDBJ databases">
        <title>Evolution of Trichinella species and genotypes.</title>
        <authorList>
            <person name="Korhonen P.K."/>
            <person name="Edoardo P."/>
            <person name="Giuseppe L.R."/>
            <person name="Gasser R.B."/>
        </authorList>
    </citation>
    <scope>NUCLEOTIDE SEQUENCE [LARGE SCALE GENOMIC DNA]</scope>
    <source>
        <strain evidence="2">ISS120</strain>
    </source>
</reference>
<feature type="region of interest" description="Disordered" evidence="1">
    <location>
        <begin position="37"/>
        <end position="59"/>
    </location>
</feature>
<organism evidence="2 3">
    <name type="scientific">Trichinella britovi</name>
    <name type="common">Parasitic roundworm</name>
    <dbReference type="NCBI Taxonomy" id="45882"/>
    <lineage>
        <taxon>Eukaryota</taxon>
        <taxon>Metazoa</taxon>
        <taxon>Ecdysozoa</taxon>
        <taxon>Nematoda</taxon>
        <taxon>Enoplea</taxon>
        <taxon>Dorylaimia</taxon>
        <taxon>Trichinellida</taxon>
        <taxon>Trichinellidae</taxon>
        <taxon>Trichinella</taxon>
    </lineage>
</organism>
<sequence>MTENGQELNEIQQAHRCKQCCKVDIIRTKINVASNNNVQKLSINQHSTNKKKTAQPRDE</sequence>
<keyword evidence="3" id="KW-1185">Reference proteome</keyword>
<evidence type="ECO:0000256" key="1">
    <source>
        <dbReference type="SAM" id="MobiDB-lite"/>
    </source>
</evidence>
<evidence type="ECO:0000313" key="3">
    <source>
        <dbReference type="Proteomes" id="UP000054653"/>
    </source>
</evidence>
<protein>
    <submittedName>
        <fullName evidence="2">Uncharacterized protein</fullName>
    </submittedName>
</protein>
<gene>
    <name evidence="2" type="ORF">T03_17910</name>
</gene>